<organism evidence="25 26">
    <name type="scientific">Lupinus angustifolius</name>
    <name type="common">Narrow-leaved blue lupine</name>
    <dbReference type="NCBI Taxonomy" id="3871"/>
    <lineage>
        <taxon>Eukaryota</taxon>
        <taxon>Viridiplantae</taxon>
        <taxon>Streptophyta</taxon>
        <taxon>Embryophyta</taxon>
        <taxon>Tracheophyta</taxon>
        <taxon>Spermatophyta</taxon>
        <taxon>Magnoliopsida</taxon>
        <taxon>eudicotyledons</taxon>
        <taxon>Gunneridae</taxon>
        <taxon>Pentapetalae</taxon>
        <taxon>rosids</taxon>
        <taxon>fabids</taxon>
        <taxon>Fabales</taxon>
        <taxon>Fabaceae</taxon>
        <taxon>Papilionoideae</taxon>
        <taxon>50 kb inversion clade</taxon>
        <taxon>genistoids sensu lato</taxon>
        <taxon>core genistoids</taxon>
        <taxon>Genisteae</taxon>
        <taxon>Lupinus</taxon>
    </lineage>
</organism>
<dbReference type="FunFam" id="3.90.870.10:FF:000005">
    <property type="entry name" value="Bifunctional riboflavin biosynthesis protein RIBA 1 chloroplastic"/>
    <property type="match status" value="1"/>
</dbReference>
<dbReference type="NCBIfam" id="TIGR00505">
    <property type="entry name" value="ribA"/>
    <property type="match status" value="1"/>
</dbReference>
<dbReference type="InterPro" id="IPR051584">
    <property type="entry name" value="GPCR-associated_LMBR1"/>
</dbReference>
<accession>A0A1J7I8M0</accession>
<keyword evidence="10" id="KW-0686">Riboflavin biosynthesis</keyword>
<dbReference type="NCBIfam" id="NF001591">
    <property type="entry name" value="PRK00393.1"/>
    <property type="match status" value="1"/>
</dbReference>
<dbReference type="HAMAP" id="MF_01283">
    <property type="entry name" value="RibBA"/>
    <property type="match status" value="1"/>
</dbReference>
<evidence type="ECO:0000256" key="22">
    <source>
        <dbReference type="SAM" id="MobiDB-lite"/>
    </source>
</evidence>
<keyword evidence="26" id="KW-1185">Reference proteome</keyword>
<comment type="similarity">
    <text evidence="7">Belongs to the LIMR family.</text>
</comment>
<feature type="compositionally biased region" description="Polar residues" evidence="22">
    <location>
        <begin position="575"/>
        <end position="599"/>
    </location>
</feature>
<comment type="catalytic activity">
    <reaction evidence="21">
        <text>GTP + 4 H2O = 2,5-diamino-6-hydroxy-4-(5-phosphoribosylamino)-pyrimidine + formate + 2 phosphate + 3 H(+)</text>
        <dbReference type="Rhea" id="RHEA:23704"/>
        <dbReference type="ChEBI" id="CHEBI:15377"/>
        <dbReference type="ChEBI" id="CHEBI:15378"/>
        <dbReference type="ChEBI" id="CHEBI:15740"/>
        <dbReference type="ChEBI" id="CHEBI:37565"/>
        <dbReference type="ChEBI" id="CHEBI:43474"/>
        <dbReference type="ChEBI" id="CHEBI:58614"/>
        <dbReference type="EC" id="3.5.4.25"/>
    </reaction>
</comment>
<evidence type="ECO:0000256" key="13">
    <source>
        <dbReference type="ARBA" id="ARBA00022723"/>
    </source>
</evidence>
<dbReference type="Pfam" id="PF04791">
    <property type="entry name" value="LMBR1"/>
    <property type="match status" value="1"/>
</dbReference>
<dbReference type="InterPro" id="IPR032677">
    <property type="entry name" value="GTP_cyclohydro_II"/>
</dbReference>
<keyword evidence="20 23" id="KW-0472">Membrane</keyword>
<dbReference type="NCBIfam" id="NF006803">
    <property type="entry name" value="PRK09311.1"/>
    <property type="match status" value="1"/>
</dbReference>
<evidence type="ECO:0000256" key="20">
    <source>
        <dbReference type="ARBA" id="ARBA00023136"/>
    </source>
</evidence>
<evidence type="ECO:0000313" key="25">
    <source>
        <dbReference type="EMBL" id="OIW10445.1"/>
    </source>
</evidence>
<dbReference type="PANTHER" id="PTHR21355:SF14">
    <property type="entry name" value="LMBR1 INTEGRAL MEMBRANE-LIKE PROTEIN"/>
    <property type="match status" value="1"/>
</dbReference>
<evidence type="ECO:0000256" key="21">
    <source>
        <dbReference type="ARBA" id="ARBA00049295"/>
    </source>
</evidence>
<dbReference type="AlphaFoldDB" id="A0A1J7I8M0"/>
<evidence type="ECO:0000256" key="10">
    <source>
        <dbReference type="ARBA" id="ARBA00022619"/>
    </source>
</evidence>
<evidence type="ECO:0000256" key="4">
    <source>
        <dbReference type="ARBA" id="ARBA00004853"/>
    </source>
</evidence>
<feature type="transmembrane region" description="Helical" evidence="23">
    <location>
        <begin position="99"/>
        <end position="124"/>
    </location>
</feature>
<feature type="transmembrane region" description="Helical" evidence="23">
    <location>
        <begin position="347"/>
        <end position="368"/>
    </location>
</feature>
<dbReference type="InterPro" id="IPR006876">
    <property type="entry name" value="LMBR1-like_membr_prot"/>
</dbReference>
<dbReference type="Gramene" id="OIW10445">
    <property type="protein sequence ID" value="OIW10445"/>
    <property type="gene ID" value="TanjilG_00383"/>
</dbReference>
<evidence type="ECO:0000256" key="16">
    <source>
        <dbReference type="ARBA" id="ARBA00022833"/>
    </source>
</evidence>
<feature type="transmembrane region" description="Helical" evidence="23">
    <location>
        <begin position="442"/>
        <end position="463"/>
    </location>
</feature>
<dbReference type="Proteomes" id="UP000188354">
    <property type="component" value="Chromosome LG06"/>
</dbReference>
<dbReference type="PANTHER" id="PTHR21355">
    <property type="entry name" value="G-PROTEIN COUPLED RECEPTOR-ASSOCIATED PROTEIN LMBRD2"/>
    <property type="match status" value="1"/>
</dbReference>
<dbReference type="FunFam" id="3.40.50.10990:FF:000001">
    <property type="entry name" value="Riboflavin biosynthesis protein RibBA"/>
    <property type="match status" value="1"/>
</dbReference>
<evidence type="ECO:0000256" key="11">
    <source>
        <dbReference type="ARBA" id="ARBA00022640"/>
    </source>
</evidence>
<evidence type="ECO:0000256" key="17">
    <source>
        <dbReference type="ARBA" id="ARBA00022946"/>
    </source>
</evidence>
<protein>
    <recommendedName>
        <fullName evidence="8">GTP cyclohydrolase II</fullName>
        <ecNumber evidence="8">3.5.4.25</ecNumber>
    </recommendedName>
</protein>
<keyword evidence="18 23" id="KW-1133">Transmembrane helix</keyword>
<evidence type="ECO:0000256" key="19">
    <source>
        <dbReference type="ARBA" id="ARBA00023134"/>
    </source>
</evidence>
<keyword evidence="11" id="KW-0934">Plastid</keyword>
<evidence type="ECO:0000256" key="18">
    <source>
        <dbReference type="ARBA" id="ARBA00022989"/>
    </source>
</evidence>
<sequence>MVIKIEQYPSFGVCHIGVPSYLHGKLLPFYNALKNLINSSTIETVVPTLQGYEDAGDFTVKARLRTSIHGNLVFYLSLGAVALFGLILLIILHKDWSGNIMGVAMACSNTFGLVTGAFLLGFGLSEIPKGIWLNSDWNIQQKVHSHKVAKMAVKLDDAHQDFSNAIVITQATSKQMSKRDPLKPYMNIIDKMLAQMLKEDPSFKPQGGRLGERDMDYDTDEKSMASLRRHLKRAHEQYYRYRSEYTNVVLEALELEDTIKNYERLDSTGWKYFSCLRPERVGRIGALLDTIEFLWRCIIKKQLEKSLAVILGIMSFAILLAEATIPLSGVDLSLFSILIHAAANHEVLVQLAASIPLMYMCICTYFSLFKMGMMMFYSLTPRQTSSVSLLMICSMVARYAPPISYNFLNLINLGGDKKTIFEERMGNIDDAVPFFGDGFNKIYPLIMVIYTLLIASNFFNRIINYCGNWKIFKFNDDAEDMDGFDTSGVIILQKERSLLQQGHRVGELVFPLARSFSISVDLELANRTTALDESGTELTTNNTVEDKNEDTEIGMSRKIGGRNYAAVRTNLNEQVSSKDMTQEIVSSSLTNDVNDSQNTSSAASSSLSSKWETMMLGFQSLRHNIDTNRFLPLGNAHGSTLKACKNFKLFSGLHRINSTITNGHAPDLAFIRTKSRFASSDGRIKATLAPGGDLRGIEPVGGEVQPDAIAFATLGADTALASNAFADDNDEFDLDRPTDGFASIPEAIKDVRNGKMVVVVDDEDRENEGDLIMAAELATPEAMAFIVRHGTGIVCISMKEEDLERLELPLMVNSRDNDEKLRTAFTVTVDAKYGTTTGVSAQDRATTVLALASKDSKPGDFNRPGHIFPLKYREGGVLKRAGHTEASTDLAILAGLNPVAVLCEIVDDDGSMARLPKLRQFAERENLKIVSIADLIRYRRKRDKLVERAGAALIPTMWGPFTANCYRSLIDGIEHIAMVKGVIGDGQDVLVRVHSECLTGDIFGSARCDCGNQLALAMQQIEAAGRGVLVYLRGHEGRGIGLGHKLRAYNLQDDGRDTVEANEELGLPVDSREYGIGAQILRDLGVRSMKLMTNNPTKYVGLKGYGLTISGRIPLVTLITKENKRYLETKRVKMGHMYGLEFNNQLSYDGSGNGKASGGDDSNAVTGI</sequence>
<dbReference type="InterPro" id="IPR016299">
    <property type="entry name" value="Riboflavin_synth_RibBA"/>
</dbReference>
<dbReference type="STRING" id="3871.A0A1J7I8M0"/>
<feature type="transmembrane region" description="Helical" evidence="23">
    <location>
        <begin position="72"/>
        <end position="93"/>
    </location>
</feature>
<dbReference type="SUPFAM" id="SSF142695">
    <property type="entry name" value="RibA-like"/>
    <property type="match status" value="1"/>
</dbReference>
<comment type="pathway">
    <text evidence="4">Cofactor biosynthesis; riboflavin biosynthesis; 5-amino-6-(D-ribitylamino)uracil from GTP: step 1/4.</text>
</comment>
<dbReference type="GO" id="GO:0008686">
    <property type="term" value="F:3,4-dihydroxy-2-butanone-4-phosphate synthase activity"/>
    <property type="evidence" value="ECO:0007669"/>
    <property type="project" value="InterPro"/>
</dbReference>
<keyword evidence="16" id="KW-0862">Zinc</keyword>
<dbReference type="GO" id="GO:0046872">
    <property type="term" value="F:metal ion binding"/>
    <property type="evidence" value="ECO:0007669"/>
    <property type="project" value="UniProtKB-KW"/>
</dbReference>
<dbReference type="Gene3D" id="3.40.50.10990">
    <property type="entry name" value="GTP cyclohydrolase II"/>
    <property type="match status" value="1"/>
</dbReference>
<dbReference type="InterPro" id="IPR000422">
    <property type="entry name" value="DHBP_synthase_RibB"/>
</dbReference>
<comment type="similarity">
    <text evidence="5">In the N-terminal section; belongs to the DHBP synthase family.</text>
</comment>
<dbReference type="GO" id="GO:0016020">
    <property type="term" value="C:membrane"/>
    <property type="evidence" value="ECO:0007669"/>
    <property type="project" value="UniProtKB-SubCell"/>
</dbReference>
<dbReference type="GO" id="GO:0009231">
    <property type="term" value="P:riboflavin biosynthetic process"/>
    <property type="evidence" value="ECO:0007669"/>
    <property type="project" value="UniProtKB-UniPathway"/>
</dbReference>
<dbReference type="EC" id="3.5.4.25" evidence="8"/>
<dbReference type="InterPro" id="IPR000926">
    <property type="entry name" value="RibA"/>
</dbReference>
<evidence type="ECO:0000256" key="9">
    <source>
        <dbReference type="ARBA" id="ARBA00022528"/>
    </source>
</evidence>
<feature type="domain" description="GTP cyclohydrolase II" evidence="24">
    <location>
        <begin position="951"/>
        <end position="1114"/>
    </location>
</feature>
<name>A0A1J7I8M0_LUPAN</name>
<evidence type="ECO:0000259" key="24">
    <source>
        <dbReference type="Pfam" id="PF00925"/>
    </source>
</evidence>
<dbReference type="EMBL" id="CM007366">
    <property type="protein sequence ID" value="OIW10445.1"/>
    <property type="molecule type" value="Genomic_DNA"/>
</dbReference>
<keyword evidence="13" id="KW-0479">Metal-binding</keyword>
<evidence type="ECO:0000256" key="5">
    <source>
        <dbReference type="ARBA" id="ARBA00005520"/>
    </source>
</evidence>
<evidence type="ECO:0000256" key="2">
    <source>
        <dbReference type="ARBA" id="ARBA00004141"/>
    </source>
</evidence>
<evidence type="ECO:0000256" key="1">
    <source>
        <dbReference type="ARBA" id="ARBA00001947"/>
    </source>
</evidence>
<comment type="cofactor">
    <cofactor evidence="1">
        <name>Zn(2+)</name>
        <dbReference type="ChEBI" id="CHEBI:29105"/>
    </cofactor>
</comment>
<dbReference type="HAMAP" id="MF_00180">
    <property type="entry name" value="RibB"/>
    <property type="match status" value="1"/>
</dbReference>
<evidence type="ECO:0000256" key="7">
    <source>
        <dbReference type="ARBA" id="ARBA00010487"/>
    </source>
</evidence>
<keyword evidence="12 23" id="KW-0812">Transmembrane</keyword>
<comment type="subcellular location">
    <subcellularLocation>
        <location evidence="2">Membrane</location>
        <topology evidence="2">Multi-pass membrane protein</topology>
    </subcellularLocation>
    <subcellularLocation>
        <location evidence="3">Plastid</location>
        <location evidence="3">Chloroplast</location>
    </subcellularLocation>
</comment>
<evidence type="ECO:0000256" key="12">
    <source>
        <dbReference type="ARBA" id="ARBA00022692"/>
    </source>
</evidence>
<keyword evidence="15" id="KW-0378">Hydrolase</keyword>
<dbReference type="HAMAP" id="MF_00179">
    <property type="entry name" value="RibA"/>
    <property type="match status" value="1"/>
</dbReference>
<gene>
    <name evidence="25" type="ORF">TanjilG_00383</name>
</gene>
<dbReference type="CDD" id="cd00641">
    <property type="entry name" value="GTP_cyclohydro2"/>
    <property type="match status" value="1"/>
</dbReference>
<feature type="region of interest" description="Disordered" evidence="22">
    <location>
        <begin position="575"/>
        <end position="605"/>
    </location>
</feature>
<dbReference type="InterPro" id="IPR036144">
    <property type="entry name" value="RibA-like_sf"/>
</dbReference>
<dbReference type="GO" id="GO:0009507">
    <property type="term" value="C:chloroplast"/>
    <property type="evidence" value="ECO:0007669"/>
    <property type="project" value="UniProtKB-SubCell"/>
</dbReference>
<dbReference type="InterPro" id="IPR017945">
    <property type="entry name" value="DHBP_synth_RibB-like_a/b_dom"/>
</dbReference>
<dbReference type="GO" id="GO:0005525">
    <property type="term" value="F:GTP binding"/>
    <property type="evidence" value="ECO:0007669"/>
    <property type="project" value="UniProtKB-KW"/>
</dbReference>
<reference evidence="25 26" key="1">
    <citation type="journal article" date="2017" name="Plant Biotechnol. J.">
        <title>A comprehensive draft genome sequence for lupin (Lupinus angustifolius), an emerging health food: insights into plant-microbe interactions and legume evolution.</title>
        <authorList>
            <person name="Hane J.K."/>
            <person name="Ming Y."/>
            <person name="Kamphuis L.G."/>
            <person name="Nelson M.N."/>
            <person name="Garg G."/>
            <person name="Atkins C.A."/>
            <person name="Bayer P.E."/>
            <person name="Bravo A."/>
            <person name="Bringans S."/>
            <person name="Cannon S."/>
            <person name="Edwards D."/>
            <person name="Foley R."/>
            <person name="Gao L.L."/>
            <person name="Harrison M.J."/>
            <person name="Huang W."/>
            <person name="Hurgobin B."/>
            <person name="Li S."/>
            <person name="Liu C.W."/>
            <person name="McGrath A."/>
            <person name="Morahan G."/>
            <person name="Murray J."/>
            <person name="Weller J."/>
            <person name="Jian J."/>
            <person name="Singh K.B."/>
        </authorList>
    </citation>
    <scope>NUCLEOTIDE SEQUENCE [LARGE SCALE GENOMIC DNA]</scope>
    <source>
        <strain evidence="26">cv. Tanjil</strain>
        <tissue evidence="25">Whole plant</tissue>
    </source>
</reference>
<evidence type="ECO:0000256" key="6">
    <source>
        <dbReference type="ARBA" id="ARBA00008976"/>
    </source>
</evidence>
<dbReference type="Pfam" id="PF00925">
    <property type="entry name" value="GTP_cyclohydro2"/>
    <property type="match status" value="1"/>
</dbReference>
<comment type="similarity">
    <text evidence="6">In the C-terminal section; belongs to the GTP cyclohydrolase II family.</text>
</comment>
<dbReference type="UniPathway" id="UPA00275">
    <property type="reaction ID" value="UER00400"/>
</dbReference>
<evidence type="ECO:0000256" key="23">
    <source>
        <dbReference type="SAM" id="Phobius"/>
    </source>
</evidence>
<dbReference type="Pfam" id="PF00926">
    <property type="entry name" value="DHBP_synthase"/>
    <property type="match status" value="1"/>
</dbReference>
<evidence type="ECO:0000256" key="14">
    <source>
        <dbReference type="ARBA" id="ARBA00022741"/>
    </source>
</evidence>
<dbReference type="Gene3D" id="3.90.870.10">
    <property type="entry name" value="DHBP synthase"/>
    <property type="match status" value="1"/>
</dbReference>
<keyword evidence="19" id="KW-0342">GTP-binding</keyword>
<keyword evidence="17" id="KW-0809">Transit peptide</keyword>
<dbReference type="NCBIfam" id="TIGR00506">
    <property type="entry name" value="ribB"/>
    <property type="match status" value="1"/>
</dbReference>
<evidence type="ECO:0000256" key="8">
    <source>
        <dbReference type="ARBA" id="ARBA00012762"/>
    </source>
</evidence>
<keyword evidence="9" id="KW-0150">Chloroplast</keyword>
<dbReference type="GO" id="GO:0003935">
    <property type="term" value="F:GTP cyclohydrolase II activity"/>
    <property type="evidence" value="ECO:0007669"/>
    <property type="project" value="UniProtKB-EC"/>
</dbReference>
<evidence type="ECO:0000256" key="3">
    <source>
        <dbReference type="ARBA" id="ARBA00004229"/>
    </source>
</evidence>
<feature type="transmembrane region" description="Helical" evidence="23">
    <location>
        <begin position="306"/>
        <end position="327"/>
    </location>
</feature>
<evidence type="ECO:0000313" key="26">
    <source>
        <dbReference type="Proteomes" id="UP000188354"/>
    </source>
</evidence>
<keyword evidence="14" id="KW-0547">Nucleotide-binding</keyword>
<dbReference type="SUPFAM" id="SSF55821">
    <property type="entry name" value="YrdC/RibB"/>
    <property type="match status" value="1"/>
</dbReference>
<proteinExistence type="inferred from homology"/>
<evidence type="ECO:0000256" key="15">
    <source>
        <dbReference type="ARBA" id="ARBA00022801"/>
    </source>
</evidence>